<evidence type="ECO:0000256" key="8">
    <source>
        <dbReference type="ARBA" id="ARBA00022840"/>
    </source>
</evidence>
<keyword evidence="10" id="KW-0408">Iron</keyword>
<evidence type="ECO:0000256" key="10">
    <source>
        <dbReference type="ARBA" id="ARBA00023004"/>
    </source>
</evidence>
<reference evidence="15 16" key="1">
    <citation type="submission" date="2019-03" db="EMBL/GenBank/DDBJ databases">
        <title>San Antonio Military Medical Center submission to MRSN (WRAIR), pending publication.</title>
        <authorList>
            <person name="Blyth D.M."/>
            <person name="Mccarthy S.L."/>
            <person name="Schall S.E."/>
            <person name="Stam J.A."/>
            <person name="Ong A.C."/>
            <person name="Mcgann P.T."/>
        </authorList>
    </citation>
    <scope>NUCLEOTIDE SEQUENCE [LARGE SCALE GENOMIC DNA]</scope>
    <source>
        <strain evidence="15 16">MRSN571793</strain>
    </source>
</reference>
<sequence length="118" mass="14369">MDKKTAEEKMAQLEWYITKHCLWQYNSRGWDREIQNERILTKSRQLLCGENAKEDDSYADRYYWSEAMTLVEAFKRYFPWLEETSNEDITLIMQLLKEQMDYTMIKGSLNTELVKEQY</sequence>
<dbReference type="Proteomes" id="UP000297861">
    <property type="component" value="Unassembled WGS sequence"/>
</dbReference>
<comment type="cofactor">
    <cofactor evidence="1">
        <name>iron-sulfur cluster</name>
        <dbReference type="ChEBI" id="CHEBI:30408"/>
    </cofactor>
</comment>
<evidence type="ECO:0000256" key="1">
    <source>
        <dbReference type="ARBA" id="ARBA00001915"/>
    </source>
</evidence>
<dbReference type="InterPro" id="IPR014278">
    <property type="entry name" value="Nase_Fe-Fe_dsu"/>
</dbReference>
<evidence type="ECO:0000256" key="4">
    <source>
        <dbReference type="ARBA" id="ARBA00012773"/>
    </source>
</evidence>
<dbReference type="RefSeq" id="WP_026625682.1">
    <property type="nucleotide sequence ID" value="NZ_AP028867.1"/>
</dbReference>
<evidence type="ECO:0000313" key="16">
    <source>
        <dbReference type="Proteomes" id="UP000297861"/>
    </source>
</evidence>
<keyword evidence="7" id="KW-0547">Nucleotide-binding</keyword>
<dbReference type="STRING" id="1121485.GCA_000426485_01687"/>
<comment type="catalytic activity">
    <reaction evidence="14">
        <text>N2 + 8 reduced [2Fe-2S]-[ferredoxin] + 16 ATP + 16 H2O = H2 + 8 oxidized [2Fe-2S]-[ferredoxin] + 2 NH4(+) + 16 ADP + 16 phosphate + 6 H(+)</text>
        <dbReference type="Rhea" id="RHEA:21448"/>
        <dbReference type="Rhea" id="RHEA-COMP:10000"/>
        <dbReference type="Rhea" id="RHEA-COMP:10001"/>
        <dbReference type="ChEBI" id="CHEBI:15377"/>
        <dbReference type="ChEBI" id="CHEBI:15378"/>
        <dbReference type="ChEBI" id="CHEBI:17997"/>
        <dbReference type="ChEBI" id="CHEBI:18276"/>
        <dbReference type="ChEBI" id="CHEBI:28938"/>
        <dbReference type="ChEBI" id="CHEBI:30616"/>
        <dbReference type="ChEBI" id="CHEBI:33737"/>
        <dbReference type="ChEBI" id="CHEBI:33738"/>
        <dbReference type="ChEBI" id="CHEBI:43474"/>
        <dbReference type="ChEBI" id="CHEBI:456216"/>
        <dbReference type="EC" id="1.18.6.1"/>
    </reaction>
</comment>
<keyword evidence="6" id="KW-0479">Metal-binding</keyword>
<protein>
    <recommendedName>
        <fullName evidence="5">Nitrogenase iron-iron protein delta chain</fullName>
        <ecNumber evidence="4">1.18.6.1</ecNumber>
    </recommendedName>
    <alternativeName>
        <fullName evidence="13">Nitrogenase component I</fullName>
    </alternativeName>
</protein>
<accession>A0A4Y8L1S8</accession>
<evidence type="ECO:0000256" key="5">
    <source>
        <dbReference type="ARBA" id="ARBA00015525"/>
    </source>
</evidence>
<dbReference type="Pfam" id="PF03139">
    <property type="entry name" value="AnfG_VnfG"/>
    <property type="match status" value="1"/>
</dbReference>
<evidence type="ECO:0000256" key="13">
    <source>
        <dbReference type="ARBA" id="ARBA00030899"/>
    </source>
</evidence>
<dbReference type="EMBL" id="SOML01000010">
    <property type="protein sequence ID" value="TFD94692.1"/>
    <property type="molecule type" value="Genomic_DNA"/>
</dbReference>
<evidence type="ECO:0000256" key="2">
    <source>
        <dbReference type="ARBA" id="ARBA00004064"/>
    </source>
</evidence>
<keyword evidence="16" id="KW-1185">Reference proteome</keyword>
<dbReference type="GO" id="GO:0051536">
    <property type="term" value="F:iron-sulfur cluster binding"/>
    <property type="evidence" value="ECO:0007669"/>
    <property type="project" value="UniProtKB-KW"/>
</dbReference>
<dbReference type="OrthoDB" id="198407at2"/>
<dbReference type="GO" id="GO:0005506">
    <property type="term" value="F:iron ion binding"/>
    <property type="evidence" value="ECO:0007669"/>
    <property type="project" value="InterPro"/>
</dbReference>
<name>A0A4Y8L1S8_9BACT</name>
<evidence type="ECO:0000256" key="7">
    <source>
        <dbReference type="ARBA" id="ARBA00022741"/>
    </source>
</evidence>
<dbReference type="InterPro" id="IPR004349">
    <property type="entry name" value="V/Nase_d_su"/>
</dbReference>
<evidence type="ECO:0000256" key="11">
    <source>
        <dbReference type="ARBA" id="ARBA00023014"/>
    </source>
</evidence>
<organism evidence="15 16">
    <name type="scientific">Dysgonomonas capnocytophagoides</name>
    <dbReference type="NCBI Taxonomy" id="45254"/>
    <lineage>
        <taxon>Bacteria</taxon>
        <taxon>Pseudomonadati</taxon>
        <taxon>Bacteroidota</taxon>
        <taxon>Bacteroidia</taxon>
        <taxon>Bacteroidales</taxon>
        <taxon>Dysgonomonadaceae</taxon>
        <taxon>Dysgonomonas</taxon>
    </lineage>
</organism>
<dbReference type="NCBIfam" id="TIGR02929">
    <property type="entry name" value="anfG_nitrog"/>
    <property type="match status" value="1"/>
</dbReference>
<dbReference type="GO" id="GO:0005524">
    <property type="term" value="F:ATP binding"/>
    <property type="evidence" value="ECO:0007669"/>
    <property type="project" value="UniProtKB-KW"/>
</dbReference>
<evidence type="ECO:0000256" key="6">
    <source>
        <dbReference type="ARBA" id="ARBA00022723"/>
    </source>
</evidence>
<dbReference type="AlphaFoldDB" id="A0A4Y8L1S8"/>
<gene>
    <name evidence="15" type="primary">anfG</name>
    <name evidence="15" type="ORF">E2605_15115</name>
</gene>
<comment type="function">
    <text evidence="2">The key enzymatic reactions in nitrogen fixation are catalyzed by the nitrogenase complex, which has 2 components: the iron protein (component 2) and a component 1 which is either a molybdenum-iron protein, a vanadium-iron, or an iron-iron protein.</text>
</comment>
<comment type="caution">
    <text evidence="15">The sequence shown here is derived from an EMBL/GenBank/DDBJ whole genome shotgun (WGS) entry which is preliminary data.</text>
</comment>
<keyword evidence="12" id="KW-0535">Nitrogen fixation</keyword>
<proteinExistence type="predicted"/>
<evidence type="ECO:0000256" key="14">
    <source>
        <dbReference type="ARBA" id="ARBA00047967"/>
    </source>
</evidence>
<evidence type="ECO:0000313" key="15">
    <source>
        <dbReference type="EMBL" id="TFD94692.1"/>
    </source>
</evidence>
<evidence type="ECO:0000256" key="3">
    <source>
        <dbReference type="ARBA" id="ARBA00011515"/>
    </source>
</evidence>
<keyword evidence="9 15" id="KW-0560">Oxidoreductase</keyword>
<dbReference type="GO" id="GO:0016163">
    <property type="term" value="F:nitrogenase activity"/>
    <property type="evidence" value="ECO:0007669"/>
    <property type="project" value="UniProtKB-EC"/>
</dbReference>
<evidence type="ECO:0000256" key="12">
    <source>
        <dbReference type="ARBA" id="ARBA00023231"/>
    </source>
</evidence>
<comment type="subunit">
    <text evidence="3">Hexamer of two alpha, two beta, and two delta chains.</text>
</comment>
<keyword evidence="11" id="KW-0411">Iron-sulfur</keyword>
<dbReference type="EC" id="1.18.6.1" evidence="4"/>
<keyword evidence="8" id="KW-0067">ATP-binding</keyword>
<evidence type="ECO:0000256" key="9">
    <source>
        <dbReference type="ARBA" id="ARBA00023002"/>
    </source>
</evidence>